<proteinExistence type="predicted"/>
<gene>
    <name evidence="2" type="ordered locus">Mmar10_1811</name>
</gene>
<dbReference type="Proteomes" id="UP000001964">
    <property type="component" value="Chromosome"/>
</dbReference>
<accession>Q0ANN4</accession>
<name>Q0ANN4_MARMM</name>
<sequence>MMETLQRAAGLLQAGRFGEALTLLDGVLNTQPDQPDALMLRAMARSRTGDDSGAVSDFLAAGLCHPQPHAVHNNLGNHHQRAGRLDAAVAAYREALRLAPGFADARMNLAITLSQGEDFEAARTAINAVLDQAPNHALLLNALGNVERRAGNPDAARRAYDGAIAADPQAVQPRINRGALRRETGEIEASCADLRDACGMAPGLAEAHAQLAHSLRTSLDITGAEQAYRQALALAPDDPGYHADLAGLLAEAGQGDKALTTLQGRIAVSGDPRLYEVLARLQMRSGRPEAARAAADAALARDASAVKAAMVRSELGLRCGDLRGALEDARLAFDASGGEDWGARHVLAEALLVNADWEGATDVLVGDPPAAHLQKHLALQSVAWRQTGNPRYAALCDYDRFARKMWIETPPGYESLAAFNAALSDRIERLHADGAAPLEQTLFGGTQSAGRLWNNDDPVIRALATALEGLAARYLAELPVDPSHPFLARNTGRSRLAGAWSVRLRSGGGHVDHVHPAGWVSASYYVSVPASVMAGERAGWLRIGAPGLPGLDLPVERYIQPEPGCAIVFPSYFWHGVEPFESDEVRVTAPFDLLPV</sequence>
<dbReference type="AlphaFoldDB" id="Q0ANN4"/>
<dbReference type="PROSITE" id="PS50005">
    <property type="entry name" value="TPR"/>
    <property type="match status" value="2"/>
</dbReference>
<evidence type="ECO:0000313" key="3">
    <source>
        <dbReference type="Proteomes" id="UP000001964"/>
    </source>
</evidence>
<dbReference type="STRING" id="394221.Mmar10_1811"/>
<dbReference type="EMBL" id="CP000449">
    <property type="protein sequence ID" value="ABI66103.1"/>
    <property type="molecule type" value="Genomic_DNA"/>
</dbReference>
<dbReference type="eggNOG" id="COG0457">
    <property type="taxonomic scope" value="Bacteria"/>
</dbReference>
<evidence type="ECO:0000313" key="2">
    <source>
        <dbReference type="EMBL" id="ABI66103.1"/>
    </source>
</evidence>
<dbReference type="SUPFAM" id="SSF48452">
    <property type="entry name" value="TPR-like"/>
    <property type="match status" value="2"/>
</dbReference>
<dbReference type="Gene3D" id="2.60.120.620">
    <property type="entry name" value="q2cbj1_9rhob like domain"/>
    <property type="match status" value="1"/>
</dbReference>
<protein>
    <submittedName>
        <fullName evidence="2">Tetratricopeptide TPR_2 repeat protein</fullName>
    </submittedName>
</protein>
<dbReference type="InterPro" id="IPR019734">
    <property type="entry name" value="TPR_rpt"/>
</dbReference>
<dbReference type="Gene3D" id="1.25.40.10">
    <property type="entry name" value="Tetratricopeptide repeat domain"/>
    <property type="match status" value="2"/>
</dbReference>
<feature type="repeat" description="TPR" evidence="1">
    <location>
        <begin position="205"/>
        <end position="238"/>
    </location>
</feature>
<reference evidence="2 3" key="1">
    <citation type="submission" date="2006-08" db="EMBL/GenBank/DDBJ databases">
        <title>Complete sequence of Maricaulis maris MCS10.</title>
        <authorList>
            <consortium name="US DOE Joint Genome Institute"/>
            <person name="Copeland A."/>
            <person name="Lucas S."/>
            <person name="Lapidus A."/>
            <person name="Barry K."/>
            <person name="Detter J.C."/>
            <person name="Glavina del Rio T."/>
            <person name="Hammon N."/>
            <person name="Israni S."/>
            <person name="Dalin E."/>
            <person name="Tice H."/>
            <person name="Pitluck S."/>
            <person name="Saunders E."/>
            <person name="Brettin T."/>
            <person name="Bruce D."/>
            <person name="Han C."/>
            <person name="Tapia R."/>
            <person name="Gilna P."/>
            <person name="Schmutz J."/>
            <person name="Larimer F."/>
            <person name="Land M."/>
            <person name="Hauser L."/>
            <person name="Kyrpides N."/>
            <person name="Mikhailova N."/>
            <person name="Viollier P."/>
            <person name="Stephens C."/>
            <person name="Richardson P."/>
        </authorList>
    </citation>
    <scope>NUCLEOTIDE SEQUENCE [LARGE SCALE GENOMIC DNA]</scope>
    <source>
        <strain evidence="2 3">MCS10</strain>
    </source>
</reference>
<dbReference type="KEGG" id="mmr:Mmar10_1811"/>
<dbReference type="SMART" id="SM00028">
    <property type="entry name" value="TPR"/>
    <property type="match status" value="6"/>
</dbReference>
<dbReference type="GO" id="GO:0097363">
    <property type="term" value="F:protein O-acetylglucosaminyltransferase activity"/>
    <property type="evidence" value="ECO:0007669"/>
    <property type="project" value="TreeGrafter"/>
</dbReference>
<dbReference type="Pfam" id="PF14559">
    <property type="entry name" value="TPR_19"/>
    <property type="match status" value="2"/>
</dbReference>
<dbReference type="GO" id="GO:0006493">
    <property type="term" value="P:protein O-linked glycosylation"/>
    <property type="evidence" value="ECO:0007669"/>
    <property type="project" value="InterPro"/>
</dbReference>
<evidence type="ECO:0000256" key="1">
    <source>
        <dbReference type="PROSITE-ProRule" id="PRU00339"/>
    </source>
</evidence>
<dbReference type="Pfam" id="PF13759">
    <property type="entry name" value="2OG-FeII_Oxy_5"/>
    <property type="match status" value="1"/>
</dbReference>
<dbReference type="PANTHER" id="PTHR44366:SF1">
    <property type="entry name" value="UDP-N-ACETYLGLUCOSAMINE--PEPTIDE N-ACETYLGLUCOSAMINYLTRANSFERASE 110 KDA SUBUNIT"/>
    <property type="match status" value="1"/>
</dbReference>
<dbReference type="InterPro" id="IPR011990">
    <property type="entry name" value="TPR-like_helical_dom_sf"/>
</dbReference>
<dbReference type="Pfam" id="PF13432">
    <property type="entry name" value="TPR_16"/>
    <property type="match status" value="2"/>
</dbReference>
<dbReference type="InterPro" id="IPR037919">
    <property type="entry name" value="OGT"/>
</dbReference>
<keyword evidence="3" id="KW-1185">Reference proteome</keyword>
<dbReference type="RefSeq" id="WP_011643749.1">
    <property type="nucleotide sequence ID" value="NC_008347.1"/>
</dbReference>
<dbReference type="InterPro" id="IPR012668">
    <property type="entry name" value="CHP02466"/>
</dbReference>
<dbReference type="PANTHER" id="PTHR44366">
    <property type="entry name" value="UDP-N-ACETYLGLUCOSAMINE--PEPTIDE N-ACETYLGLUCOSAMINYLTRANSFERASE 110 KDA SUBUNIT"/>
    <property type="match status" value="1"/>
</dbReference>
<dbReference type="HOGENOM" id="CLU_029701_0_0_5"/>
<feature type="repeat" description="TPR" evidence="1">
    <location>
        <begin position="69"/>
        <end position="102"/>
    </location>
</feature>
<organism evidence="2 3">
    <name type="scientific">Maricaulis maris (strain MCS10)</name>
    <name type="common">Caulobacter maris</name>
    <dbReference type="NCBI Taxonomy" id="394221"/>
    <lineage>
        <taxon>Bacteria</taxon>
        <taxon>Pseudomonadati</taxon>
        <taxon>Pseudomonadota</taxon>
        <taxon>Alphaproteobacteria</taxon>
        <taxon>Maricaulales</taxon>
        <taxon>Maricaulaceae</taxon>
        <taxon>Maricaulis</taxon>
    </lineage>
</organism>
<dbReference type="OrthoDB" id="9783136at2"/>
<keyword evidence="1" id="KW-0802">TPR repeat</keyword>